<accession>A0A1A9ASF4</accession>
<dbReference type="AlphaFoldDB" id="A0A1A9ASF4"/>
<reference evidence="3" key="2">
    <citation type="submission" date="2016-05" db="EMBL/GenBank/DDBJ databases">
        <authorList>
            <person name="Lavstsen T."/>
            <person name="Jespersen J.S."/>
        </authorList>
    </citation>
    <scope>NUCLEOTIDE SEQUENCE [LARGE SCALE GENOMIC DNA]</scope>
</reference>
<dbReference type="EMBL" id="FLRD01001873">
    <property type="protein sequence ID" value="SBT58415.1"/>
    <property type="molecule type" value="Genomic_DNA"/>
</dbReference>
<organism evidence="3 4">
    <name type="scientific">Plasmodium ovale wallikeri</name>
    <dbReference type="NCBI Taxonomy" id="864142"/>
    <lineage>
        <taxon>Eukaryota</taxon>
        <taxon>Sar</taxon>
        <taxon>Alveolata</taxon>
        <taxon>Apicomplexa</taxon>
        <taxon>Aconoidasida</taxon>
        <taxon>Haemosporida</taxon>
        <taxon>Plasmodiidae</taxon>
        <taxon>Plasmodium</taxon>
        <taxon>Plasmodium (Plasmodium)</taxon>
    </lineage>
</organism>
<keyword evidence="1" id="KW-1133">Transmembrane helix</keyword>
<sequence>MSGGNILDNAKYYQIFFRIRETFPTSKNAEYDEFLHKTDQTLRNIGMYLIENYKGDYSFCTSEKDCPERCKYLNAWLNEKKSIYTSNGNCTYYNKLWQDHIEKLWNKLDESMKGEDKCGRDKSLSGKTFPNENFSVFCNMNDSDILSLTCPDKAYANSCTTMLTMTYVVIGIICLYMYFFKFSNLGNKIKNLIINKIGIRNHMDEHDNEELLRTSENDTMSSINRMYNLSYNSPKN</sequence>
<gene>
    <name evidence="2" type="ORF">POVWA1_087510</name>
    <name evidence="3" type="ORF">POVWA2_090960</name>
</gene>
<protein>
    <submittedName>
        <fullName evidence="3">PIR Superfamily Protein</fullName>
    </submittedName>
</protein>
<name>A0A1A9ASF4_PLAOA</name>
<evidence type="ECO:0000313" key="2">
    <source>
        <dbReference type="EMBL" id="SBT58415.1"/>
    </source>
</evidence>
<reference evidence="4 5" key="1">
    <citation type="submission" date="2016-05" db="EMBL/GenBank/DDBJ databases">
        <authorList>
            <person name="Naeem Raeece"/>
        </authorList>
    </citation>
    <scope>NUCLEOTIDE SEQUENCE [LARGE SCALE GENOMIC DNA]</scope>
</reference>
<dbReference type="Proteomes" id="UP000078555">
    <property type="component" value="Unassembled WGS sequence"/>
</dbReference>
<evidence type="ECO:0000313" key="5">
    <source>
        <dbReference type="Proteomes" id="UP000078555"/>
    </source>
</evidence>
<keyword evidence="1" id="KW-0472">Membrane</keyword>
<keyword evidence="1" id="KW-0812">Transmembrane</keyword>
<dbReference type="Proteomes" id="UP000078550">
    <property type="component" value="Unassembled WGS sequence"/>
</dbReference>
<evidence type="ECO:0000256" key="1">
    <source>
        <dbReference type="SAM" id="Phobius"/>
    </source>
</evidence>
<feature type="transmembrane region" description="Helical" evidence="1">
    <location>
        <begin position="162"/>
        <end position="180"/>
    </location>
</feature>
<evidence type="ECO:0000313" key="3">
    <source>
        <dbReference type="EMBL" id="SBT59049.1"/>
    </source>
</evidence>
<evidence type="ECO:0000313" key="4">
    <source>
        <dbReference type="Proteomes" id="UP000078550"/>
    </source>
</evidence>
<keyword evidence="5" id="KW-1185">Reference proteome</keyword>
<dbReference type="EMBL" id="FLRE01002802">
    <property type="protein sequence ID" value="SBT59049.1"/>
    <property type="molecule type" value="Genomic_DNA"/>
</dbReference>
<proteinExistence type="predicted"/>